<accession>A0A399T276</accession>
<evidence type="ECO:0000256" key="1">
    <source>
        <dbReference type="ARBA" id="ARBA00008005"/>
    </source>
</evidence>
<dbReference type="Proteomes" id="UP000265926">
    <property type="component" value="Unassembled WGS sequence"/>
</dbReference>
<proteinExistence type="inferred from homology"/>
<keyword evidence="4" id="KW-1185">Reference proteome</keyword>
<evidence type="ECO:0000313" key="3">
    <source>
        <dbReference type="EMBL" id="RIJ50500.1"/>
    </source>
</evidence>
<feature type="domain" description="Tail sheath protein C-terminal" evidence="2">
    <location>
        <begin position="444"/>
        <end position="548"/>
    </location>
</feature>
<dbReference type="InterPro" id="IPR052042">
    <property type="entry name" value="Tail_sheath_structural"/>
</dbReference>
<organism evidence="3 4">
    <name type="scientific">Maribellus luteus</name>
    <dbReference type="NCBI Taxonomy" id="2305463"/>
    <lineage>
        <taxon>Bacteria</taxon>
        <taxon>Pseudomonadati</taxon>
        <taxon>Bacteroidota</taxon>
        <taxon>Bacteroidia</taxon>
        <taxon>Marinilabiliales</taxon>
        <taxon>Prolixibacteraceae</taxon>
        <taxon>Maribellus</taxon>
    </lineage>
</organism>
<dbReference type="PANTHER" id="PTHR35861:SF1">
    <property type="entry name" value="PHAGE TAIL SHEATH PROTEIN"/>
    <property type="match status" value="1"/>
</dbReference>
<dbReference type="AlphaFoldDB" id="A0A399T276"/>
<reference evidence="3 4" key="1">
    <citation type="submission" date="2018-08" db="EMBL/GenBank/DDBJ databases">
        <title>Pallidiluteibacterium maritimus gen. nov., sp. nov., isolated from coastal sediment.</title>
        <authorList>
            <person name="Zhou L.Y."/>
        </authorList>
    </citation>
    <scope>NUCLEOTIDE SEQUENCE [LARGE SCALE GENOMIC DNA]</scope>
    <source>
        <strain evidence="3 4">XSD2</strain>
    </source>
</reference>
<dbReference type="Gene3D" id="3.40.50.11780">
    <property type="match status" value="1"/>
</dbReference>
<dbReference type="InterPro" id="IPR020287">
    <property type="entry name" value="Tail_sheath_C"/>
</dbReference>
<dbReference type="OrthoDB" id="9767864at2"/>
<gene>
    <name evidence="3" type="ORF">D1614_00765</name>
</gene>
<protein>
    <submittedName>
        <fullName evidence="3">Phage tail sheath family protein</fullName>
    </submittedName>
</protein>
<name>A0A399T276_9BACT</name>
<dbReference type="Pfam" id="PF17482">
    <property type="entry name" value="Phage_sheath_1C"/>
    <property type="match status" value="1"/>
</dbReference>
<comment type="similarity">
    <text evidence="1">Belongs to the myoviridae tail sheath protein family.</text>
</comment>
<evidence type="ECO:0000313" key="4">
    <source>
        <dbReference type="Proteomes" id="UP000265926"/>
    </source>
</evidence>
<dbReference type="PANTHER" id="PTHR35861">
    <property type="match status" value="1"/>
</dbReference>
<sequence length="553" mass="60996">MAQKLMTPGVYIEEINAFPGSVVEVATAIPAFIGYTQKASRNGKSISKMPTRITSLSEYRQWFGGPAETLFELADVNEGEQAMHEITIGDNTKEIKQTKGEGLYMYRAMQLFFDNGGGACYVVSVGTYKTMQDVKKEELVAGIDTLLKEQEPTMVLVPDAIKLGDESYDVYKKALAHCAKMQSRVAIVDLWDGYSTRVNTDNVDIIDKFREKIGTENLSYAAAYYPWMNTSIVQKGEIDFQILDPKVELGTVLTEKAAKPLINDFPKDEDGFKNALIKERPDELAAALTADNPTDLATVVEEGKLKEGITAETLNGLGALPETEALLEKFVENKKRNFHLGLIATSPTYSDLLDEIRAVMNILPPSSALAGIYTAVDNSRGVWKSPANISLNSVVKPTVNITHDEQENLNVDAISGKSINAIRTFPGIGTLVWGARTLDGNSLDWKYINVRRTMIMLEQSIKLALRSYVFEPNDANTWITVKSMIVNFLTEKWKQGALAGASPDDAFEVQVGLGSTMTALDILEGKMLITVKLAIVRPAEFIVVTFEQQMQKS</sequence>
<dbReference type="RefSeq" id="WP_119435970.1">
    <property type="nucleotide sequence ID" value="NZ_QWGR01000001.1"/>
</dbReference>
<comment type="caution">
    <text evidence="3">The sequence shown here is derived from an EMBL/GenBank/DDBJ whole genome shotgun (WGS) entry which is preliminary data.</text>
</comment>
<evidence type="ECO:0000259" key="2">
    <source>
        <dbReference type="Pfam" id="PF17482"/>
    </source>
</evidence>
<dbReference type="EMBL" id="QWGR01000001">
    <property type="protein sequence ID" value="RIJ50500.1"/>
    <property type="molecule type" value="Genomic_DNA"/>
</dbReference>